<dbReference type="SUPFAM" id="SSF53649">
    <property type="entry name" value="Alkaline phosphatase-like"/>
    <property type="match status" value="1"/>
</dbReference>
<dbReference type="AlphaFoldDB" id="A0A5Q2TFZ1"/>
<dbReference type="GO" id="GO:0016740">
    <property type="term" value="F:transferase activity"/>
    <property type="evidence" value="ECO:0007669"/>
    <property type="project" value="UniProtKB-KW"/>
</dbReference>
<keyword evidence="3 5" id="KW-0378">Hydrolase</keyword>
<dbReference type="KEGG" id="grc:GI584_05665"/>
<keyword evidence="6" id="KW-1185">Reference proteome</keyword>
<evidence type="ECO:0000313" key="6">
    <source>
        <dbReference type="Proteomes" id="UP000339690"/>
    </source>
</evidence>
<proteinExistence type="inferred from homology"/>
<dbReference type="PANTHER" id="PTHR45953:SF1">
    <property type="entry name" value="IDURONATE 2-SULFATASE"/>
    <property type="match status" value="1"/>
</dbReference>
<dbReference type="InterPro" id="IPR000917">
    <property type="entry name" value="Sulfatase_N"/>
</dbReference>
<protein>
    <submittedName>
        <fullName evidence="5">Sulfatase-like hydrolase/transferase</fullName>
    </submittedName>
</protein>
<dbReference type="RefSeq" id="WP_153790558.1">
    <property type="nucleotide sequence ID" value="NZ_CP045915.1"/>
</dbReference>
<name>A0A5Q2TFZ1_9BACI</name>
<dbReference type="EMBL" id="CP045915">
    <property type="protein sequence ID" value="QGH33535.1"/>
    <property type="molecule type" value="Genomic_DNA"/>
</dbReference>
<dbReference type="GO" id="GO:0004423">
    <property type="term" value="F:iduronate-2-sulfatase activity"/>
    <property type="evidence" value="ECO:0007669"/>
    <property type="project" value="TreeGrafter"/>
</dbReference>
<comment type="similarity">
    <text evidence="1">Belongs to the sulfatase family.</text>
</comment>
<evidence type="ECO:0000256" key="2">
    <source>
        <dbReference type="ARBA" id="ARBA00022723"/>
    </source>
</evidence>
<evidence type="ECO:0000256" key="3">
    <source>
        <dbReference type="ARBA" id="ARBA00022801"/>
    </source>
</evidence>
<accession>A0A5Q2TFZ1</accession>
<reference evidence="5 6" key="1">
    <citation type="submission" date="2019-11" db="EMBL/GenBank/DDBJ databases">
        <title>Gracilibacillus salitolerans sp. nov., a moderate halophile isolated from a saline soil in northwest China.</title>
        <authorList>
            <person name="Gan L."/>
        </authorList>
    </citation>
    <scope>NUCLEOTIDE SEQUENCE [LARGE SCALE GENOMIC DNA]</scope>
    <source>
        <strain evidence="5 6">SCU50</strain>
    </source>
</reference>
<dbReference type="Proteomes" id="UP000339690">
    <property type="component" value="Chromosome"/>
</dbReference>
<dbReference type="InterPro" id="IPR024607">
    <property type="entry name" value="Sulfatase_CS"/>
</dbReference>
<sequence>MCASKPNVIVMMTDQQRADLRTLEGYPLDTTPFLDSMAKQGTWFDKAYTTMPICCPARTSFLTGRWPSSHRVNGNFSLEQAEYEQDIFDVAREQGYKTALIGKNHSYVKPEEKCDYHLLQGHWGGFGEERTDEEKAYDDWLKTISQVSLQPTPFPLECQLPYRAVTAAQNWVKEMKNEPFFMWLSFPEPHNPYQAPEPYFSLFPPNELPPLQAKEPERLQKGAKWKFYGQQMEHFLPDYRERIPRVRSNYLGMLRLIDDQIRRLVDFLQEQSLLDNTVIVFMSDHGDFVGEYELIKKGPEAPEILARVPLQFIGPDIVADEQPHRAHISIADVMPTLCEVMGCSIPAGVQGRSLYPLLTNQSYPEQEFSSIYVEHGYGGLYHVDGRTEDPSSVGQMNNGVALFNELNKFTQSGWLRTVRKGDWKLNIDMHGKCELYHIAKDPLELDNLHGQENFRFIEQELLTELCRWLIRNQTSTLPEDKLYPIKRDSRNYMQP</sequence>
<dbReference type="GO" id="GO:0046872">
    <property type="term" value="F:metal ion binding"/>
    <property type="evidence" value="ECO:0007669"/>
    <property type="project" value="UniProtKB-KW"/>
</dbReference>
<evidence type="ECO:0000313" key="5">
    <source>
        <dbReference type="EMBL" id="QGH33535.1"/>
    </source>
</evidence>
<keyword evidence="5" id="KW-0808">Transferase</keyword>
<evidence type="ECO:0000256" key="1">
    <source>
        <dbReference type="ARBA" id="ARBA00008779"/>
    </source>
</evidence>
<dbReference type="Pfam" id="PF00884">
    <property type="entry name" value="Sulfatase"/>
    <property type="match status" value="1"/>
</dbReference>
<dbReference type="InterPro" id="IPR017850">
    <property type="entry name" value="Alkaline_phosphatase_core_sf"/>
</dbReference>
<keyword evidence="2" id="KW-0479">Metal-binding</keyword>
<dbReference type="GO" id="GO:0005737">
    <property type="term" value="C:cytoplasm"/>
    <property type="evidence" value="ECO:0007669"/>
    <property type="project" value="TreeGrafter"/>
</dbReference>
<feature type="domain" description="Sulfatase N-terminal" evidence="4">
    <location>
        <begin position="6"/>
        <end position="342"/>
    </location>
</feature>
<evidence type="ECO:0000259" key="4">
    <source>
        <dbReference type="Pfam" id="PF00884"/>
    </source>
</evidence>
<dbReference type="PROSITE" id="PS00523">
    <property type="entry name" value="SULFATASE_1"/>
    <property type="match status" value="1"/>
</dbReference>
<dbReference type="Gene3D" id="3.40.720.10">
    <property type="entry name" value="Alkaline Phosphatase, subunit A"/>
    <property type="match status" value="1"/>
</dbReference>
<dbReference type="PANTHER" id="PTHR45953">
    <property type="entry name" value="IDURONATE 2-SULFATASE"/>
    <property type="match status" value="1"/>
</dbReference>
<gene>
    <name evidence="5" type="ORF">GI584_05665</name>
</gene>
<organism evidence="5 6">
    <name type="scientific">Gracilibacillus salitolerans</name>
    <dbReference type="NCBI Taxonomy" id="2663022"/>
    <lineage>
        <taxon>Bacteria</taxon>
        <taxon>Bacillati</taxon>
        <taxon>Bacillota</taxon>
        <taxon>Bacilli</taxon>
        <taxon>Bacillales</taxon>
        <taxon>Bacillaceae</taxon>
        <taxon>Gracilibacillus</taxon>
    </lineage>
</organism>